<keyword evidence="4 7" id="KW-0812">Transmembrane</keyword>
<dbReference type="InterPro" id="IPR011701">
    <property type="entry name" value="MFS"/>
</dbReference>
<evidence type="ECO:0000313" key="10">
    <source>
        <dbReference type="Proteomes" id="UP000298390"/>
    </source>
</evidence>
<evidence type="ECO:0000256" key="6">
    <source>
        <dbReference type="ARBA" id="ARBA00023136"/>
    </source>
</evidence>
<dbReference type="InterPro" id="IPR005828">
    <property type="entry name" value="MFS_sugar_transport-like"/>
</dbReference>
<dbReference type="FunFam" id="1.20.1250.20:FF:000171">
    <property type="entry name" value="MFS general substrate transporter"/>
    <property type="match status" value="1"/>
</dbReference>
<feature type="transmembrane region" description="Helical" evidence="7">
    <location>
        <begin position="349"/>
        <end position="370"/>
    </location>
</feature>
<evidence type="ECO:0000256" key="5">
    <source>
        <dbReference type="ARBA" id="ARBA00022989"/>
    </source>
</evidence>
<dbReference type="Pfam" id="PF00083">
    <property type="entry name" value="Sugar_tr"/>
    <property type="match status" value="1"/>
</dbReference>
<evidence type="ECO:0000256" key="3">
    <source>
        <dbReference type="ARBA" id="ARBA00022448"/>
    </source>
</evidence>
<evidence type="ECO:0000259" key="8">
    <source>
        <dbReference type="PROSITE" id="PS50850"/>
    </source>
</evidence>
<keyword evidence="6 7" id="KW-0472">Membrane</keyword>
<keyword evidence="3" id="KW-0813">Transport</keyword>
<dbReference type="EMBL" id="SEKV01000190">
    <property type="protein sequence ID" value="TFY61865.1"/>
    <property type="molecule type" value="Genomic_DNA"/>
</dbReference>
<keyword evidence="5 7" id="KW-1133">Transmembrane helix</keyword>
<dbReference type="PANTHER" id="PTHR23511">
    <property type="entry name" value="SYNAPTIC VESICLE GLYCOPROTEIN 2"/>
    <property type="match status" value="1"/>
</dbReference>
<dbReference type="AlphaFoldDB" id="A0A4Y9YHN3"/>
<feature type="transmembrane region" description="Helical" evidence="7">
    <location>
        <begin position="135"/>
        <end position="153"/>
    </location>
</feature>
<organism evidence="9 10">
    <name type="scientific">Rhodofomes roseus</name>
    <dbReference type="NCBI Taxonomy" id="34475"/>
    <lineage>
        <taxon>Eukaryota</taxon>
        <taxon>Fungi</taxon>
        <taxon>Dikarya</taxon>
        <taxon>Basidiomycota</taxon>
        <taxon>Agaricomycotina</taxon>
        <taxon>Agaricomycetes</taxon>
        <taxon>Polyporales</taxon>
        <taxon>Rhodofomes</taxon>
    </lineage>
</organism>
<proteinExistence type="inferred from homology"/>
<evidence type="ECO:0000256" key="7">
    <source>
        <dbReference type="SAM" id="Phobius"/>
    </source>
</evidence>
<evidence type="ECO:0000256" key="1">
    <source>
        <dbReference type="ARBA" id="ARBA00004141"/>
    </source>
</evidence>
<sequence length="552" mass="60135">MDASRTRTSSDEKVSAEEKYAAVDEAGVLSAHIDPRDLYNEEDSGVDPVYQAKAKILNEAFMEIGMGRYQWWLFLITGFGWFADNLYPIVTGLILTAVSNEFNFPSPFLKLGQSLGLLVGCVFWGVASDVWGRRWCFNFTLLITGIFSVAAGASPNKIALCGMAAAWSVGVGGNLPVDSAVFLEFIPASHQYLLTVLSIWWAVGQLVGSLVAWPLLTDFSCASAADCPRSSNMGWRYFLYSMGGLMLLCWFLRFIFHLHESPKYLMGRGRDAEAVKIMQAIAEYNGRTCHLTLEMLENAGTVDDRSGVKRTLDTSAKAAVVRKLKMMSGEHVRSLFATKKLAWSTSLLIAIWALIGLAFPLYNGFIVYFLQTRGTDFGDGSLYITYRNVGLLSFFSSVVDTYDSIQLQQVILSAVGLPGALLAGWMVELPYLGRRGTMGISTVITGVFLFAATTARTSNALLAWNSAYTFTSNVMYGVLYAVSPELFPTRDRGTGNALVAAANRITGVAAPIVALYANLATSVPIYVAGAMFIAAGILSFLLPYDPRGKASI</sequence>
<dbReference type="Pfam" id="PF07690">
    <property type="entry name" value="MFS_1"/>
    <property type="match status" value="1"/>
</dbReference>
<accession>A0A4Y9YHN3</accession>
<feature type="transmembrane region" description="Helical" evidence="7">
    <location>
        <begin position="461"/>
        <end position="482"/>
    </location>
</feature>
<feature type="transmembrane region" description="Helical" evidence="7">
    <location>
        <begin position="108"/>
        <end position="128"/>
    </location>
</feature>
<feature type="transmembrane region" description="Helical" evidence="7">
    <location>
        <begin position="494"/>
        <end position="517"/>
    </location>
</feature>
<feature type="transmembrane region" description="Helical" evidence="7">
    <location>
        <begin position="523"/>
        <end position="544"/>
    </location>
</feature>
<feature type="transmembrane region" description="Helical" evidence="7">
    <location>
        <begin position="405"/>
        <end position="425"/>
    </location>
</feature>
<feature type="transmembrane region" description="Helical" evidence="7">
    <location>
        <begin position="71"/>
        <end position="96"/>
    </location>
</feature>
<dbReference type="Gene3D" id="1.20.1250.20">
    <property type="entry name" value="MFS general substrate transporter like domains"/>
    <property type="match status" value="1"/>
</dbReference>
<comment type="similarity">
    <text evidence="2">Belongs to the major facilitator superfamily.</text>
</comment>
<dbReference type="PROSITE" id="PS50850">
    <property type="entry name" value="MFS"/>
    <property type="match status" value="1"/>
</dbReference>
<name>A0A4Y9YHN3_9APHY</name>
<feature type="transmembrane region" description="Helical" evidence="7">
    <location>
        <begin position="237"/>
        <end position="256"/>
    </location>
</feature>
<feature type="transmembrane region" description="Helical" evidence="7">
    <location>
        <begin position="192"/>
        <end position="216"/>
    </location>
</feature>
<feature type="domain" description="Major facilitator superfamily (MFS) profile" evidence="8">
    <location>
        <begin position="73"/>
        <end position="547"/>
    </location>
</feature>
<dbReference type="Proteomes" id="UP000298390">
    <property type="component" value="Unassembled WGS sequence"/>
</dbReference>
<dbReference type="PANTHER" id="PTHR23511:SF12">
    <property type="entry name" value="TRANSPORTER, PUTATIVE (AFU_ORTHOLOGUE AFUA_7G01740)-RELATED"/>
    <property type="match status" value="1"/>
</dbReference>
<evidence type="ECO:0000313" key="9">
    <source>
        <dbReference type="EMBL" id="TFY61865.1"/>
    </source>
</evidence>
<dbReference type="GO" id="GO:0016020">
    <property type="term" value="C:membrane"/>
    <property type="evidence" value="ECO:0007669"/>
    <property type="project" value="UniProtKB-SubCell"/>
</dbReference>
<dbReference type="CDD" id="cd17316">
    <property type="entry name" value="MFS_SV2_like"/>
    <property type="match status" value="1"/>
</dbReference>
<dbReference type="GO" id="GO:0022857">
    <property type="term" value="F:transmembrane transporter activity"/>
    <property type="evidence" value="ECO:0007669"/>
    <property type="project" value="InterPro"/>
</dbReference>
<dbReference type="InterPro" id="IPR020846">
    <property type="entry name" value="MFS_dom"/>
</dbReference>
<protein>
    <recommendedName>
        <fullName evidence="8">Major facilitator superfamily (MFS) profile domain-containing protein</fullName>
    </recommendedName>
</protein>
<dbReference type="InterPro" id="IPR036259">
    <property type="entry name" value="MFS_trans_sf"/>
</dbReference>
<reference evidence="9 10" key="1">
    <citation type="submission" date="2019-01" db="EMBL/GenBank/DDBJ databases">
        <title>Genome sequencing of the rare red list fungi Fomitopsis rosea.</title>
        <authorList>
            <person name="Buettner E."/>
            <person name="Kellner H."/>
        </authorList>
    </citation>
    <scope>NUCLEOTIDE SEQUENCE [LARGE SCALE GENOMIC DNA]</scope>
    <source>
        <strain evidence="9 10">DSM 105464</strain>
    </source>
</reference>
<comment type="subcellular location">
    <subcellularLocation>
        <location evidence="1">Membrane</location>
        <topology evidence="1">Multi-pass membrane protein</topology>
    </subcellularLocation>
</comment>
<feature type="transmembrane region" description="Helical" evidence="7">
    <location>
        <begin position="437"/>
        <end position="455"/>
    </location>
</feature>
<evidence type="ECO:0000256" key="4">
    <source>
        <dbReference type="ARBA" id="ARBA00022692"/>
    </source>
</evidence>
<evidence type="ECO:0000256" key="2">
    <source>
        <dbReference type="ARBA" id="ARBA00008335"/>
    </source>
</evidence>
<dbReference type="SUPFAM" id="SSF103473">
    <property type="entry name" value="MFS general substrate transporter"/>
    <property type="match status" value="1"/>
</dbReference>
<gene>
    <name evidence="9" type="ORF">EVJ58_g4256</name>
</gene>
<comment type="caution">
    <text evidence="9">The sequence shown here is derived from an EMBL/GenBank/DDBJ whole genome shotgun (WGS) entry which is preliminary data.</text>
</comment>